<dbReference type="OrthoDB" id="4704294at2"/>
<feature type="domain" description="Carboxymuconolactone decarboxylase-like" evidence="1">
    <location>
        <begin position="72"/>
        <end position="145"/>
    </location>
</feature>
<dbReference type="EMBL" id="QUSW01000002">
    <property type="protein sequence ID" value="RQP24799.1"/>
    <property type="molecule type" value="Genomic_DNA"/>
</dbReference>
<dbReference type="PANTHER" id="PTHR34846">
    <property type="entry name" value="4-CARBOXYMUCONOLACTONE DECARBOXYLASE FAMILY PROTEIN (AFU_ORTHOLOGUE AFUA_6G11590)"/>
    <property type="match status" value="1"/>
</dbReference>
<dbReference type="Proteomes" id="UP000267464">
    <property type="component" value="Unassembled WGS sequence"/>
</dbReference>
<evidence type="ECO:0000313" key="3">
    <source>
        <dbReference type="Proteomes" id="UP000267464"/>
    </source>
</evidence>
<dbReference type="InterPro" id="IPR003779">
    <property type="entry name" value="CMD-like"/>
</dbReference>
<proteinExistence type="predicted"/>
<reference evidence="2 3" key="1">
    <citation type="submission" date="2018-08" db="EMBL/GenBank/DDBJ databases">
        <authorList>
            <person name="Khan S.A."/>
            <person name="Jeon C.O."/>
            <person name="Chun B.H."/>
            <person name="Jeong S.E."/>
        </authorList>
    </citation>
    <scope>NUCLEOTIDE SEQUENCE [LARGE SCALE GENOMIC DNA]</scope>
    <source>
        <strain evidence="2 3">S-16</strain>
    </source>
</reference>
<sequence>MPLLCATEIVAVCSWCYKFSSEDKEPAVNQTHSRIPPLESPFEPNIEQMLNRMNPPGAPSVLALFRTLAVNPAMAERLMPWGGYLLGRHASLPLRDREVVIDRVCALCGAEYEWGVHVAAFAKAAEFSDSQIAAIADPDGPLDALPERDRLLVRLVDELHDTSQVSDALWCEVSALWTQAQCVELLMLAGWYHAISYVCNAARVPLESWQARFPA</sequence>
<evidence type="ECO:0000313" key="2">
    <source>
        <dbReference type="EMBL" id="RQP24799.1"/>
    </source>
</evidence>
<gene>
    <name evidence="2" type="ORF">DZC73_07910</name>
</gene>
<reference evidence="2 3" key="2">
    <citation type="submission" date="2018-12" db="EMBL/GenBank/DDBJ databases">
        <title>Rhizobacter gummiphilus sp. nov., a rubber-degrading bacterium isolated from the soil of a botanical garden in Japan.</title>
        <authorList>
            <person name="Shunsuke S.S."/>
        </authorList>
    </citation>
    <scope>NUCLEOTIDE SEQUENCE [LARGE SCALE GENOMIC DNA]</scope>
    <source>
        <strain evidence="2 3">S-16</strain>
    </source>
</reference>
<dbReference type="PANTHER" id="PTHR34846:SF5">
    <property type="entry name" value="CARBOXYMUCONOLACTONE DECARBOXYLASE-LIKE DOMAIN-CONTAINING PROTEIN"/>
    <property type="match status" value="1"/>
</dbReference>
<dbReference type="GO" id="GO:0051920">
    <property type="term" value="F:peroxiredoxin activity"/>
    <property type="evidence" value="ECO:0007669"/>
    <property type="project" value="InterPro"/>
</dbReference>
<dbReference type="SUPFAM" id="SSF69118">
    <property type="entry name" value="AhpD-like"/>
    <property type="match status" value="1"/>
</dbReference>
<accession>A0A3N7JV94</accession>
<dbReference type="InterPro" id="IPR029032">
    <property type="entry name" value="AhpD-like"/>
</dbReference>
<protein>
    <submittedName>
        <fullName evidence="2">Carboxymuconolactone decarboxylase</fullName>
    </submittedName>
</protein>
<dbReference type="Pfam" id="PF02627">
    <property type="entry name" value="CMD"/>
    <property type="match status" value="1"/>
</dbReference>
<name>A0A3N7JV94_9BURK</name>
<organism evidence="2 3">
    <name type="scientific">Piscinibacter terrae</name>
    <dbReference type="NCBI Taxonomy" id="2496871"/>
    <lineage>
        <taxon>Bacteria</taxon>
        <taxon>Pseudomonadati</taxon>
        <taxon>Pseudomonadota</taxon>
        <taxon>Betaproteobacteria</taxon>
        <taxon>Burkholderiales</taxon>
        <taxon>Sphaerotilaceae</taxon>
        <taxon>Piscinibacter</taxon>
    </lineage>
</organism>
<comment type="caution">
    <text evidence="2">The sequence shown here is derived from an EMBL/GenBank/DDBJ whole genome shotgun (WGS) entry which is preliminary data.</text>
</comment>
<dbReference type="AlphaFoldDB" id="A0A3N7JV94"/>
<dbReference type="Gene3D" id="1.20.1290.10">
    <property type="entry name" value="AhpD-like"/>
    <property type="match status" value="1"/>
</dbReference>
<keyword evidence="3" id="KW-1185">Reference proteome</keyword>
<evidence type="ECO:0000259" key="1">
    <source>
        <dbReference type="Pfam" id="PF02627"/>
    </source>
</evidence>